<dbReference type="SMART" id="SM00387">
    <property type="entry name" value="HATPase_c"/>
    <property type="match status" value="1"/>
</dbReference>
<evidence type="ECO:0000313" key="13">
    <source>
        <dbReference type="EMBL" id="MCE7006805.1"/>
    </source>
</evidence>
<dbReference type="Gene3D" id="1.10.287.130">
    <property type="match status" value="1"/>
</dbReference>
<evidence type="ECO:0000256" key="5">
    <source>
        <dbReference type="ARBA" id="ARBA00022679"/>
    </source>
</evidence>
<dbReference type="PROSITE" id="PS50885">
    <property type="entry name" value="HAMP"/>
    <property type="match status" value="1"/>
</dbReference>
<feature type="transmembrane region" description="Helical" evidence="10">
    <location>
        <begin position="141"/>
        <end position="162"/>
    </location>
</feature>
<feature type="domain" description="HAMP" evidence="12">
    <location>
        <begin position="167"/>
        <end position="219"/>
    </location>
</feature>
<dbReference type="InterPro" id="IPR003661">
    <property type="entry name" value="HisK_dim/P_dom"/>
</dbReference>
<reference evidence="13 14" key="1">
    <citation type="submission" date="2021-12" db="EMBL/GenBank/DDBJ databases">
        <title>Genome sequence of Kibdelosporangium philippinense ATCC 49844.</title>
        <authorList>
            <person name="Fedorov E.A."/>
            <person name="Omeragic M."/>
            <person name="Shalygina K.F."/>
            <person name="Maclea K.S."/>
        </authorList>
    </citation>
    <scope>NUCLEOTIDE SEQUENCE [LARGE SCALE GENOMIC DNA]</scope>
    <source>
        <strain evidence="13 14">ATCC 49844</strain>
    </source>
</reference>
<dbReference type="InterPro" id="IPR003594">
    <property type="entry name" value="HATPase_dom"/>
</dbReference>
<dbReference type="Pfam" id="PF00512">
    <property type="entry name" value="HisKA"/>
    <property type="match status" value="1"/>
</dbReference>
<gene>
    <name evidence="13" type="ORF">LWC34_28845</name>
</gene>
<dbReference type="PANTHER" id="PTHR45436:SF5">
    <property type="entry name" value="SENSOR HISTIDINE KINASE TRCS"/>
    <property type="match status" value="1"/>
</dbReference>
<evidence type="ECO:0000256" key="6">
    <source>
        <dbReference type="ARBA" id="ARBA00022692"/>
    </source>
</evidence>
<dbReference type="InterPro" id="IPR005467">
    <property type="entry name" value="His_kinase_dom"/>
</dbReference>
<evidence type="ECO:0000259" key="12">
    <source>
        <dbReference type="PROSITE" id="PS50885"/>
    </source>
</evidence>
<evidence type="ECO:0000256" key="2">
    <source>
        <dbReference type="ARBA" id="ARBA00004236"/>
    </source>
</evidence>
<dbReference type="InterPro" id="IPR036097">
    <property type="entry name" value="HisK_dim/P_sf"/>
</dbReference>
<organism evidence="13 14">
    <name type="scientific">Kibdelosporangium philippinense</name>
    <dbReference type="NCBI Taxonomy" id="211113"/>
    <lineage>
        <taxon>Bacteria</taxon>
        <taxon>Bacillati</taxon>
        <taxon>Actinomycetota</taxon>
        <taxon>Actinomycetes</taxon>
        <taxon>Pseudonocardiales</taxon>
        <taxon>Pseudonocardiaceae</taxon>
        <taxon>Kibdelosporangium</taxon>
    </lineage>
</organism>
<dbReference type="CDD" id="cd06225">
    <property type="entry name" value="HAMP"/>
    <property type="match status" value="1"/>
</dbReference>
<dbReference type="Proteomes" id="UP001521150">
    <property type="component" value="Unassembled WGS sequence"/>
</dbReference>
<name>A0ABS8ZIN8_9PSEU</name>
<dbReference type="EC" id="2.7.13.3" evidence="3"/>
<comment type="caution">
    <text evidence="13">The sequence shown here is derived from an EMBL/GenBank/DDBJ whole genome shotgun (WGS) entry which is preliminary data.</text>
</comment>
<evidence type="ECO:0000256" key="8">
    <source>
        <dbReference type="ARBA" id="ARBA00022989"/>
    </source>
</evidence>
<keyword evidence="4" id="KW-0597">Phosphoprotein</keyword>
<evidence type="ECO:0000256" key="4">
    <source>
        <dbReference type="ARBA" id="ARBA00022553"/>
    </source>
</evidence>
<evidence type="ECO:0000259" key="11">
    <source>
        <dbReference type="PROSITE" id="PS50109"/>
    </source>
</evidence>
<evidence type="ECO:0000256" key="10">
    <source>
        <dbReference type="SAM" id="Phobius"/>
    </source>
</evidence>
<comment type="subcellular location">
    <subcellularLocation>
        <location evidence="2">Cell membrane</location>
    </subcellularLocation>
</comment>
<protein>
    <recommendedName>
        <fullName evidence="3">histidine kinase</fullName>
        <ecNumber evidence="3">2.7.13.3</ecNumber>
    </recommendedName>
</protein>
<dbReference type="SUPFAM" id="SSF47384">
    <property type="entry name" value="Homodimeric domain of signal transducing histidine kinase"/>
    <property type="match status" value="1"/>
</dbReference>
<dbReference type="InterPro" id="IPR003660">
    <property type="entry name" value="HAMP_dom"/>
</dbReference>
<keyword evidence="10" id="KW-0472">Membrane</keyword>
<dbReference type="Gene3D" id="6.10.340.10">
    <property type="match status" value="1"/>
</dbReference>
<dbReference type="PROSITE" id="PS50109">
    <property type="entry name" value="HIS_KIN"/>
    <property type="match status" value="1"/>
</dbReference>
<comment type="catalytic activity">
    <reaction evidence="1">
        <text>ATP + protein L-histidine = ADP + protein N-phospho-L-histidine.</text>
        <dbReference type="EC" id="2.7.13.3"/>
    </reaction>
</comment>
<keyword evidence="14" id="KW-1185">Reference proteome</keyword>
<keyword evidence="6 10" id="KW-0812">Transmembrane</keyword>
<dbReference type="SMART" id="SM00304">
    <property type="entry name" value="HAMP"/>
    <property type="match status" value="1"/>
</dbReference>
<keyword evidence="7 13" id="KW-0418">Kinase</keyword>
<feature type="domain" description="Histidine kinase" evidence="11">
    <location>
        <begin position="227"/>
        <end position="420"/>
    </location>
</feature>
<dbReference type="CDD" id="cd00082">
    <property type="entry name" value="HisKA"/>
    <property type="match status" value="1"/>
</dbReference>
<evidence type="ECO:0000256" key="9">
    <source>
        <dbReference type="ARBA" id="ARBA00023012"/>
    </source>
</evidence>
<evidence type="ECO:0000256" key="1">
    <source>
        <dbReference type="ARBA" id="ARBA00000085"/>
    </source>
</evidence>
<dbReference type="PANTHER" id="PTHR45436">
    <property type="entry name" value="SENSOR HISTIDINE KINASE YKOH"/>
    <property type="match status" value="1"/>
</dbReference>
<dbReference type="InterPro" id="IPR050428">
    <property type="entry name" value="TCS_sensor_his_kinase"/>
</dbReference>
<accession>A0ABS8ZIN8</accession>
<dbReference type="RefSeq" id="WP_233728237.1">
    <property type="nucleotide sequence ID" value="NZ_JAJVCN010000002.1"/>
</dbReference>
<evidence type="ECO:0000313" key="14">
    <source>
        <dbReference type="Proteomes" id="UP001521150"/>
    </source>
</evidence>
<evidence type="ECO:0000256" key="7">
    <source>
        <dbReference type="ARBA" id="ARBA00022777"/>
    </source>
</evidence>
<dbReference type="GO" id="GO:0016301">
    <property type="term" value="F:kinase activity"/>
    <property type="evidence" value="ECO:0007669"/>
    <property type="project" value="UniProtKB-KW"/>
</dbReference>
<dbReference type="Pfam" id="PF00672">
    <property type="entry name" value="HAMP"/>
    <property type="match status" value="1"/>
</dbReference>
<dbReference type="EMBL" id="JAJVCN010000002">
    <property type="protein sequence ID" value="MCE7006805.1"/>
    <property type="molecule type" value="Genomic_DNA"/>
</dbReference>
<proteinExistence type="predicted"/>
<evidence type="ECO:0000256" key="3">
    <source>
        <dbReference type="ARBA" id="ARBA00012438"/>
    </source>
</evidence>
<dbReference type="SUPFAM" id="SSF55874">
    <property type="entry name" value="ATPase domain of HSP90 chaperone/DNA topoisomerase II/histidine kinase"/>
    <property type="match status" value="1"/>
</dbReference>
<sequence length="427" mass="44846">MRRRIVILATMAAVIATTLFGVPLAVFVGRGNWDNERTDLERVATASALAVANDLSGSATPQLPLVPTDVILGLYTPTGELRAGRGPSVADRTVQRATNGYIDATDAKDAIVIAIPIMDEGQLLGVMRAMKTHTTATANTISASLAMFGCAILAVALTWLLARRMAARLARPLEDLSVAAKVLGEGDFTVRARQSGVPEIDSVGTSLNNTAQRIGDTLDRERSFSANASHQLRTPLAGLRLQLEGALESPQDPRPAIRKGIDAIDRLDRTVNDLLSLARDENCAPVADLDALLADVEATWREPLASMGRSLEISVNGAPAPRAAEAGFRQILNVLVDNAFTHGSGTVRVLARDAGGALAVDVSDEGSGVQPGVDVFTRRADVHNGHGIGLALARSLAEADGGRLMHADGSTFTLLLPSAMESADPPP</sequence>
<dbReference type="Pfam" id="PF02518">
    <property type="entry name" value="HATPase_c"/>
    <property type="match status" value="1"/>
</dbReference>
<dbReference type="Gene3D" id="3.30.565.10">
    <property type="entry name" value="Histidine kinase-like ATPase, C-terminal domain"/>
    <property type="match status" value="1"/>
</dbReference>
<dbReference type="InterPro" id="IPR036890">
    <property type="entry name" value="HATPase_C_sf"/>
</dbReference>
<keyword evidence="5" id="KW-0808">Transferase</keyword>
<keyword evidence="8 10" id="KW-1133">Transmembrane helix</keyword>
<dbReference type="SMART" id="SM00388">
    <property type="entry name" value="HisKA"/>
    <property type="match status" value="1"/>
</dbReference>
<keyword evidence="9" id="KW-0902">Two-component regulatory system</keyword>